<feature type="domain" description="DUF155" evidence="2">
    <location>
        <begin position="90"/>
        <end position="263"/>
    </location>
</feature>
<keyword evidence="3" id="KW-0496">Mitochondrion</keyword>
<dbReference type="PANTHER" id="PTHR16255:SF6">
    <property type="entry name" value="PROTEIN RETARDED ROOT GROWTH-LIKE"/>
    <property type="match status" value="1"/>
</dbReference>
<evidence type="ECO:0000256" key="1">
    <source>
        <dbReference type="ARBA" id="ARBA00008306"/>
    </source>
</evidence>
<dbReference type="InterPro" id="IPR051624">
    <property type="entry name" value="RMD1/Sad1-interacting"/>
</dbReference>
<dbReference type="PANTHER" id="PTHR16255">
    <property type="entry name" value="REQUIRED FOR MEIOTIC NUCLEAR DIVISION PROTEIN 1 HOMOLOG"/>
    <property type="match status" value="1"/>
</dbReference>
<dbReference type="InterPro" id="IPR003734">
    <property type="entry name" value="DUF155"/>
</dbReference>
<sequence length="332" mass="37080">MRAFRSFARPLSGAAAAATAPIVGDARMRIRAMMLPQKLDLSHIARTAFPSSLVTMQTNIAIVQINGGDPSVFSVPQPDTVLNPLLSYAVLYRYGAAVLYNVSDEKQTAFLDTVRVEPEHPPATVLHSEDYALLLQRGCPADFCDVTSDSILLDALTPNTFKVISQTLAQTVALEHAEARVATMLEVFRSMNANIERKGDFHLENKENLFKLIASNNSILTDVVSTLKILDRSEIAWRYGGQAQILWVKLREEFEISERFAAVDFKLQLVEQNTKFFLEVMHSQKSDSLEWAIIALLICEIILCLYEVLEKLSLRDIRMALTGIAMVDDDDD</sequence>
<proteinExistence type="inferred from homology"/>
<accession>A0A3P3YLX7</accession>
<dbReference type="Proteomes" id="UP000290189">
    <property type="component" value="Unassembled WGS sequence"/>
</dbReference>
<organism evidence="3 4">
    <name type="scientific">Plasmodiophora brassicae</name>
    <name type="common">Clubroot disease agent</name>
    <dbReference type="NCBI Taxonomy" id="37360"/>
    <lineage>
        <taxon>Eukaryota</taxon>
        <taxon>Sar</taxon>
        <taxon>Rhizaria</taxon>
        <taxon>Endomyxa</taxon>
        <taxon>Phytomyxea</taxon>
        <taxon>Plasmodiophorida</taxon>
        <taxon>Plasmodiophoridae</taxon>
        <taxon>Plasmodiophora</taxon>
    </lineage>
</organism>
<evidence type="ECO:0000313" key="3">
    <source>
        <dbReference type="EMBL" id="SPR01139.1"/>
    </source>
</evidence>
<gene>
    <name evidence="3" type="ORF">PLBR_LOCUS8354</name>
</gene>
<comment type="similarity">
    <text evidence="1">Belongs to the RMD1/sif2 family.</text>
</comment>
<dbReference type="AlphaFoldDB" id="A0A3P3YLX7"/>
<dbReference type="Pfam" id="PF02582">
    <property type="entry name" value="DUF155"/>
    <property type="match status" value="1"/>
</dbReference>
<dbReference type="EMBL" id="OVEO01000016">
    <property type="protein sequence ID" value="SPR01139.1"/>
    <property type="molecule type" value="Genomic_DNA"/>
</dbReference>
<evidence type="ECO:0000313" key="4">
    <source>
        <dbReference type="Proteomes" id="UP000290189"/>
    </source>
</evidence>
<evidence type="ECO:0000259" key="2">
    <source>
        <dbReference type="Pfam" id="PF02582"/>
    </source>
</evidence>
<dbReference type="GO" id="GO:0005739">
    <property type="term" value="C:mitochondrion"/>
    <property type="evidence" value="ECO:0007669"/>
    <property type="project" value="UniProtKB-ARBA"/>
</dbReference>
<geneLocation type="mitochondrion" evidence="3"/>
<protein>
    <recommendedName>
        <fullName evidence="2">DUF155 domain-containing protein</fullName>
    </recommendedName>
</protein>
<reference evidence="3 4" key="1">
    <citation type="submission" date="2018-03" db="EMBL/GenBank/DDBJ databases">
        <authorList>
            <person name="Fogelqvist J."/>
        </authorList>
    </citation>
    <scope>NUCLEOTIDE SEQUENCE [LARGE SCALE GENOMIC DNA]</scope>
</reference>
<name>A0A3P3YLX7_PLABS</name>